<dbReference type="AlphaFoldDB" id="A0A2G9RD34"/>
<evidence type="ECO:0000256" key="1">
    <source>
        <dbReference type="ARBA" id="ARBA00004141"/>
    </source>
</evidence>
<accession>A0A2G9RD34</accession>
<dbReference type="Gene3D" id="1.20.1250.20">
    <property type="entry name" value="MFS general substrate transporter like domains"/>
    <property type="match status" value="1"/>
</dbReference>
<evidence type="ECO:0000256" key="2">
    <source>
        <dbReference type="ARBA" id="ARBA00022692"/>
    </source>
</evidence>
<feature type="transmembrane region" description="Helical" evidence="5">
    <location>
        <begin position="64"/>
        <end position="88"/>
    </location>
</feature>
<dbReference type="PROSITE" id="PS50850">
    <property type="entry name" value="MFS"/>
    <property type="match status" value="1"/>
</dbReference>
<dbReference type="PANTHER" id="PTHR23503:SF27">
    <property type="entry name" value="SOLUTE CARRIER FAMILY 2, FACILITATED GLUCOSE TRANSPORTER MEMBER 2"/>
    <property type="match status" value="1"/>
</dbReference>
<dbReference type="InterPro" id="IPR036259">
    <property type="entry name" value="MFS_trans_sf"/>
</dbReference>
<sequence>SLTGTLIFTVFTAVLGSLQFGYGIGVINAPQKVIEHHYARKLGLVIMEKSGNMTEDMVPSTVTMYWSLSVSVFSLGGLVSSFFVGWIADKLGRTASSDILLLGLSVI</sequence>
<evidence type="ECO:0000313" key="7">
    <source>
        <dbReference type="EMBL" id="PIO25754.1"/>
    </source>
</evidence>
<keyword evidence="8" id="KW-1185">Reference proteome</keyword>
<dbReference type="GO" id="GO:0055056">
    <property type="term" value="F:D-glucose transmembrane transporter activity"/>
    <property type="evidence" value="ECO:0007669"/>
    <property type="project" value="TreeGrafter"/>
</dbReference>
<evidence type="ECO:0000259" key="6">
    <source>
        <dbReference type="PROSITE" id="PS50850"/>
    </source>
</evidence>
<dbReference type="PANTHER" id="PTHR23503">
    <property type="entry name" value="SOLUTE CARRIER FAMILY 2"/>
    <property type="match status" value="1"/>
</dbReference>
<evidence type="ECO:0000313" key="8">
    <source>
        <dbReference type="Proteomes" id="UP000228934"/>
    </source>
</evidence>
<feature type="non-terminal residue" evidence="7">
    <location>
        <position position="1"/>
    </location>
</feature>
<evidence type="ECO:0000256" key="5">
    <source>
        <dbReference type="SAM" id="Phobius"/>
    </source>
</evidence>
<proteinExistence type="predicted"/>
<dbReference type="SUPFAM" id="SSF103473">
    <property type="entry name" value="MFS general substrate transporter"/>
    <property type="match status" value="1"/>
</dbReference>
<keyword evidence="3 5" id="KW-1133">Transmembrane helix</keyword>
<reference evidence="8" key="1">
    <citation type="journal article" date="2017" name="Nat. Commun.">
        <title>The North American bullfrog draft genome provides insight into hormonal regulation of long noncoding RNA.</title>
        <authorList>
            <person name="Hammond S.A."/>
            <person name="Warren R.L."/>
            <person name="Vandervalk B.P."/>
            <person name="Kucuk E."/>
            <person name="Khan H."/>
            <person name="Gibb E.A."/>
            <person name="Pandoh P."/>
            <person name="Kirk H."/>
            <person name="Zhao Y."/>
            <person name="Jones M."/>
            <person name="Mungall A.J."/>
            <person name="Coope R."/>
            <person name="Pleasance S."/>
            <person name="Moore R.A."/>
            <person name="Holt R.A."/>
            <person name="Round J.M."/>
            <person name="Ohora S."/>
            <person name="Walle B.V."/>
            <person name="Veldhoen N."/>
            <person name="Helbing C.C."/>
            <person name="Birol I."/>
        </authorList>
    </citation>
    <scope>NUCLEOTIDE SEQUENCE [LARGE SCALE GENOMIC DNA]</scope>
</reference>
<dbReference type="Proteomes" id="UP000228934">
    <property type="component" value="Unassembled WGS sequence"/>
</dbReference>
<gene>
    <name evidence="7" type="ORF">AB205_0203550</name>
</gene>
<comment type="subcellular location">
    <subcellularLocation>
        <location evidence="1">Membrane</location>
        <topology evidence="1">Multi-pass membrane protein</topology>
    </subcellularLocation>
</comment>
<feature type="domain" description="Major facilitator superfamily (MFS) profile" evidence="6">
    <location>
        <begin position="9"/>
        <end position="107"/>
    </location>
</feature>
<dbReference type="Pfam" id="PF00083">
    <property type="entry name" value="Sugar_tr"/>
    <property type="match status" value="1"/>
</dbReference>
<evidence type="ECO:0000256" key="4">
    <source>
        <dbReference type="ARBA" id="ARBA00023136"/>
    </source>
</evidence>
<dbReference type="InterPro" id="IPR005828">
    <property type="entry name" value="MFS_sugar_transport-like"/>
</dbReference>
<dbReference type="InterPro" id="IPR020846">
    <property type="entry name" value="MFS_dom"/>
</dbReference>
<keyword evidence="2 5" id="KW-0812">Transmembrane</keyword>
<keyword evidence="4 5" id="KW-0472">Membrane</keyword>
<dbReference type="GO" id="GO:0005903">
    <property type="term" value="C:brush border"/>
    <property type="evidence" value="ECO:0007669"/>
    <property type="project" value="TreeGrafter"/>
</dbReference>
<dbReference type="InterPro" id="IPR045263">
    <property type="entry name" value="GLUT"/>
</dbReference>
<dbReference type="EMBL" id="KV948118">
    <property type="protein sequence ID" value="PIO25754.1"/>
    <property type="molecule type" value="Genomic_DNA"/>
</dbReference>
<protein>
    <recommendedName>
        <fullName evidence="6">Major facilitator superfamily (MFS) profile domain-containing protein</fullName>
    </recommendedName>
</protein>
<dbReference type="GO" id="GO:0005886">
    <property type="term" value="C:plasma membrane"/>
    <property type="evidence" value="ECO:0007669"/>
    <property type="project" value="TreeGrafter"/>
</dbReference>
<evidence type="ECO:0000256" key="3">
    <source>
        <dbReference type="ARBA" id="ARBA00022989"/>
    </source>
</evidence>
<name>A0A2G9RD34_AQUCT</name>
<organism evidence="7 8">
    <name type="scientific">Aquarana catesbeiana</name>
    <name type="common">American bullfrog</name>
    <name type="synonym">Rana catesbeiana</name>
    <dbReference type="NCBI Taxonomy" id="8400"/>
    <lineage>
        <taxon>Eukaryota</taxon>
        <taxon>Metazoa</taxon>
        <taxon>Chordata</taxon>
        <taxon>Craniata</taxon>
        <taxon>Vertebrata</taxon>
        <taxon>Euteleostomi</taxon>
        <taxon>Amphibia</taxon>
        <taxon>Batrachia</taxon>
        <taxon>Anura</taxon>
        <taxon>Neobatrachia</taxon>
        <taxon>Ranoidea</taxon>
        <taxon>Ranidae</taxon>
        <taxon>Aquarana</taxon>
    </lineage>
</organism>
<dbReference type="GO" id="GO:0046323">
    <property type="term" value="P:D-glucose import"/>
    <property type="evidence" value="ECO:0007669"/>
    <property type="project" value="TreeGrafter"/>
</dbReference>
<dbReference type="GO" id="GO:0070837">
    <property type="term" value="P:dehydroascorbic acid transport"/>
    <property type="evidence" value="ECO:0007669"/>
    <property type="project" value="TreeGrafter"/>
</dbReference>
<dbReference type="OrthoDB" id="4540492at2759"/>